<sequence length="87" mass="10271">MKTKSAAPTTVGEMLLFEFLKPLGISAYELSIKMDISYKRMIDILQNESSITEKECLSLSVIFNTDVYFWWNLHNNYNNWMQRKNIL</sequence>
<dbReference type="InterPro" id="IPR013430">
    <property type="entry name" value="Toxin_antidote_HigA"/>
</dbReference>
<reference evidence="2 3" key="1">
    <citation type="journal article" date="2019" name="Foodborne Pathog. Dis.">
        <title>Whole Genome Sequencing Analysis of Nontyphoidal Salmonella enterica of Chicken Meat and Human Origin Under Surveillance in Sri Lanka.</title>
        <authorList>
            <person name="Tay M.Y.F."/>
            <person name="Pathirage S."/>
            <person name="Chandrasekaran L."/>
            <person name="Wickramasuriya U."/>
            <person name="Sadeepanie N."/>
            <person name="Waidyarathna K.D.K."/>
            <person name="Liyanage L.D.C."/>
            <person name="Seow K.L.G."/>
            <person name="Hendriksen R.S."/>
            <person name="Takeuchi M.T."/>
            <person name="Schlundt J."/>
        </authorList>
    </citation>
    <scope>NUCLEOTIDE SEQUENCE [LARGE SCALE GENOMIC DNA]</scope>
    <source>
        <strain evidence="2 3">SL_66_D001</strain>
    </source>
</reference>
<dbReference type="Gene3D" id="1.10.260.40">
    <property type="entry name" value="lambda repressor-like DNA-binding domains"/>
    <property type="match status" value="1"/>
</dbReference>
<accession>A0A6D2BWZ0</accession>
<dbReference type="Proteomes" id="UP000305680">
    <property type="component" value="Unassembled WGS sequence"/>
</dbReference>
<name>A0A6D2BWZ0_SALET</name>
<dbReference type="SUPFAM" id="SSF47413">
    <property type="entry name" value="lambda repressor-like DNA-binding domains"/>
    <property type="match status" value="1"/>
</dbReference>
<keyword evidence="1" id="KW-0238">DNA-binding</keyword>
<dbReference type="GO" id="GO:0003677">
    <property type="term" value="F:DNA binding"/>
    <property type="evidence" value="ECO:0007669"/>
    <property type="project" value="UniProtKB-KW"/>
</dbReference>
<evidence type="ECO:0000313" key="3">
    <source>
        <dbReference type="Proteomes" id="UP000305680"/>
    </source>
</evidence>
<dbReference type="EMBL" id="SMQX01000003">
    <property type="protein sequence ID" value="TLC25974.1"/>
    <property type="molecule type" value="Genomic_DNA"/>
</dbReference>
<dbReference type="RefSeq" id="WP_074188826.1">
    <property type="nucleotide sequence ID" value="NZ_SMQX01000003.1"/>
</dbReference>
<gene>
    <name evidence="2" type="primary">higA</name>
    <name evidence="2" type="ORF">E2E98_10690</name>
</gene>
<dbReference type="NCBIfam" id="TIGR02607">
    <property type="entry name" value="antidote_HigA"/>
    <property type="match status" value="1"/>
</dbReference>
<dbReference type="PANTHER" id="PTHR36924:SF1">
    <property type="entry name" value="ANTITOXIN HIGA-1"/>
    <property type="match status" value="1"/>
</dbReference>
<protein>
    <submittedName>
        <fullName evidence="2">Addiction module antidote protein, HigA family</fullName>
    </submittedName>
</protein>
<dbReference type="PANTHER" id="PTHR36924">
    <property type="entry name" value="ANTITOXIN HIGA-1"/>
    <property type="match status" value="1"/>
</dbReference>
<organism evidence="2 3">
    <name type="scientific">Salmonella enterica subsp. enterica serovar Stanley</name>
    <dbReference type="NCBI Taxonomy" id="192953"/>
    <lineage>
        <taxon>Bacteria</taxon>
        <taxon>Pseudomonadati</taxon>
        <taxon>Pseudomonadota</taxon>
        <taxon>Gammaproteobacteria</taxon>
        <taxon>Enterobacterales</taxon>
        <taxon>Enterobacteriaceae</taxon>
        <taxon>Salmonella</taxon>
    </lineage>
</organism>
<evidence type="ECO:0000256" key="1">
    <source>
        <dbReference type="ARBA" id="ARBA00023125"/>
    </source>
</evidence>
<comment type="caution">
    <text evidence="2">The sequence shown here is derived from an EMBL/GenBank/DDBJ whole genome shotgun (WGS) entry which is preliminary data.</text>
</comment>
<dbReference type="AlphaFoldDB" id="A0A6D2BWZ0"/>
<proteinExistence type="predicted"/>
<dbReference type="InterPro" id="IPR010982">
    <property type="entry name" value="Lambda_DNA-bd_dom_sf"/>
</dbReference>
<evidence type="ECO:0000313" key="2">
    <source>
        <dbReference type="EMBL" id="TLC25974.1"/>
    </source>
</evidence>